<dbReference type="AlphaFoldDB" id="A0A3S9UU25"/>
<dbReference type="Pfam" id="PF00005">
    <property type="entry name" value="ABC_tran"/>
    <property type="match status" value="1"/>
</dbReference>
<evidence type="ECO:0000313" key="7">
    <source>
        <dbReference type="Proteomes" id="UP000270678"/>
    </source>
</evidence>
<evidence type="ECO:0000259" key="5">
    <source>
        <dbReference type="PROSITE" id="PS50893"/>
    </source>
</evidence>
<keyword evidence="4 6" id="KW-0067">ATP-binding</keyword>
<comment type="similarity">
    <text evidence="1">Belongs to the ABC transporter superfamily.</text>
</comment>
<keyword evidence="7" id="KW-1185">Reference proteome</keyword>
<evidence type="ECO:0000256" key="1">
    <source>
        <dbReference type="ARBA" id="ARBA00005417"/>
    </source>
</evidence>
<dbReference type="RefSeq" id="WP_126995768.1">
    <property type="nucleotide sequence ID" value="NZ_CP034346.1"/>
</dbReference>
<keyword evidence="3" id="KW-0547">Nucleotide-binding</keyword>
<protein>
    <submittedName>
        <fullName evidence="6">ABC transporter ATP-binding protein</fullName>
    </submittedName>
</protein>
<evidence type="ECO:0000256" key="4">
    <source>
        <dbReference type="ARBA" id="ARBA00022840"/>
    </source>
</evidence>
<name>A0A3S9UU25_9BACL</name>
<sequence length="326" mass="36087">MNKAVNQVGTGPANGTGQVVLQVNGVTKQIGHKKIVDRLSFNIHQGEIVGLLGPNGAGKTTTIRMIVGLIGMSEGDVLIKGESVKRHFAKAIAHVGGIIENPEFYPYMTGYDNLKQYQRMAKGITEERIAEVVRLVGLQDAMKKRVKAYSLGMRQRLGIAQALLHNPSILILDEPTNGLDPAGIREMRDYLKKIAREEGIAILVSSHLLSEMELMCSRVVVIQEGKLVTVRTLGDSSAVKEEEQIQVMLRVNDAEQAKLRLVRMEELRVVGIDTDRNQVTIAVHDRDIPNVIDVLRNEGVSLYRIEEMKESLEDEFLKWTGGSQSA</sequence>
<dbReference type="Gene3D" id="3.40.50.300">
    <property type="entry name" value="P-loop containing nucleotide triphosphate hydrolases"/>
    <property type="match status" value="1"/>
</dbReference>
<dbReference type="PANTHER" id="PTHR43335">
    <property type="entry name" value="ABC TRANSPORTER, ATP-BINDING PROTEIN"/>
    <property type="match status" value="1"/>
</dbReference>
<reference evidence="7" key="1">
    <citation type="submission" date="2018-12" db="EMBL/GenBank/DDBJ databases">
        <title>Complete genome sequence of Paenibacillus sp. MBLB1234.</title>
        <authorList>
            <person name="Nam Y.-D."/>
            <person name="Kang J."/>
            <person name="Chung W.-H."/>
            <person name="Park Y.S."/>
        </authorList>
    </citation>
    <scope>NUCLEOTIDE SEQUENCE [LARGE SCALE GENOMIC DNA]</scope>
    <source>
        <strain evidence="7">MBLB1234</strain>
    </source>
</reference>
<proteinExistence type="inferred from homology"/>
<evidence type="ECO:0000256" key="2">
    <source>
        <dbReference type="ARBA" id="ARBA00022448"/>
    </source>
</evidence>
<dbReference type="InterPro" id="IPR027417">
    <property type="entry name" value="P-loop_NTPase"/>
</dbReference>
<dbReference type="OrthoDB" id="9804819at2"/>
<dbReference type="Proteomes" id="UP000270678">
    <property type="component" value="Chromosome"/>
</dbReference>
<dbReference type="SUPFAM" id="SSF52540">
    <property type="entry name" value="P-loop containing nucleoside triphosphate hydrolases"/>
    <property type="match status" value="1"/>
</dbReference>
<accession>A0A3S9UU25</accession>
<gene>
    <name evidence="6" type="ORF">EI981_04305</name>
</gene>
<dbReference type="InterPro" id="IPR017871">
    <property type="entry name" value="ABC_transporter-like_CS"/>
</dbReference>
<dbReference type="EMBL" id="CP034346">
    <property type="protein sequence ID" value="AZS13771.1"/>
    <property type="molecule type" value="Genomic_DNA"/>
</dbReference>
<dbReference type="GO" id="GO:0016887">
    <property type="term" value="F:ATP hydrolysis activity"/>
    <property type="evidence" value="ECO:0007669"/>
    <property type="project" value="InterPro"/>
</dbReference>
<organism evidence="6 7">
    <name type="scientific">Paenibacillus lutimineralis</name>
    <dbReference type="NCBI Taxonomy" id="2707005"/>
    <lineage>
        <taxon>Bacteria</taxon>
        <taxon>Bacillati</taxon>
        <taxon>Bacillota</taxon>
        <taxon>Bacilli</taxon>
        <taxon>Bacillales</taxon>
        <taxon>Paenibacillaceae</taxon>
        <taxon>Paenibacillus</taxon>
    </lineage>
</organism>
<dbReference type="PROSITE" id="PS50893">
    <property type="entry name" value="ABC_TRANSPORTER_2"/>
    <property type="match status" value="1"/>
</dbReference>
<dbReference type="PROSITE" id="PS00211">
    <property type="entry name" value="ABC_TRANSPORTER_1"/>
    <property type="match status" value="1"/>
</dbReference>
<evidence type="ECO:0000256" key="3">
    <source>
        <dbReference type="ARBA" id="ARBA00022741"/>
    </source>
</evidence>
<dbReference type="InterPro" id="IPR003593">
    <property type="entry name" value="AAA+_ATPase"/>
</dbReference>
<dbReference type="KEGG" id="plut:EI981_04305"/>
<keyword evidence="2" id="KW-0813">Transport</keyword>
<dbReference type="SMART" id="SM00382">
    <property type="entry name" value="AAA"/>
    <property type="match status" value="1"/>
</dbReference>
<dbReference type="GO" id="GO:0005524">
    <property type="term" value="F:ATP binding"/>
    <property type="evidence" value="ECO:0007669"/>
    <property type="project" value="UniProtKB-KW"/>
</dbReference>
<dbReference type="InterPro" id="IPR003439">
    <property type="entry name" value="ABC_transporter-like_ATP-bd"/>
</dbReference>
<evidence type="ECO:0000313" key="6">
    <source>
        <dbReference type="EMBL" id="AZS13771.1"/>
    </source>
</evidence>
<dbReference type="PANTHER" id="PTHR43335:SF4">
    <property type="entry name" value="ABC TRANSPORTER, ATP-BINDING PROTEIN"/>
    <property type="match status" value="1"/>
</dbReference>
<feature type="domain" description="ABC transporter" evidence="5">
    <location>
        <begin position="21"/>
        <end position="249"/>
    </location>
</feature>